<proteinExistence type="inferred from homology"/>
<feature type="transmembrane region" description="Helical" evidence="9">
    <location>
        <begin position="894"/>
        <end position="912"/>
    </location>
</feature>
<keyword evidence="5 9" id="KW-0812">Transmembrane</keyword>
<keyword evidence="6 9" id="KW-1133">Transmembrane helix</keyword>
<dbReference type="Pfam" id="PF00873">
    <property type="entry name" value="ACR_tran"/>
    <property type="match status" value="1"/>
</dbReference>
<keyword evidence="3" id="KW-0813">Transport</keyword>
<feature type="transmembrane region" description="Helical" evidence="9">
    <location>
        <begin position="865"/>
        <end position="882"/>
    </location>
</feature>
<feature type="transmembrane region" description="Helical" evidence="9">
    <location>
        <begin position="341"/>
        <end position="359"/>
    </location>
</feature>
<dbReference type="SUPFAM" id="SSF82714">
    <property type="entry name" value="Multidrug efflux transporter AcrB TolC docking domain, DN and DC subdomains"/>
    <property type="match status" value="2"/>
</dbReference>
<feature type="transmembrane region" description="Helical" evidence="9">
    <location>
        <begin position="995"/>
        <end position="1019"/>
    </location>
</feature>
<dbReference type="AlphaFoldDB" id="A0A9D9HII1"/>
<comment type="caution">
    <text evidence="10">The sequence shown here is derived from an EMBL/GenBank/DDBJ whole genome shotgun (WGS) entry which is preliminary data.</text>
</comment>
<evidence type="ECO:0000256" key="6">
    <source>
        <dbReference type="ARBA" id="ARBA00022989"/>
    </source>
</evidence>
<feature type="transmembrane region" description="Helical" evidence="9">
    <location>
        <begin position="535"/>
        <end position="555"/>
    </location>
</feature>
<feature type="transmembrane region" description="Helical" evidence="9">
    <location>
        <begin position="366"/>
        <end position="384"/>
    </location>
</feature>
<dbReference type="NCBIfam" id="TIGR00914">
    <property type="entry name" value="2A0601"/>
    <property type="match status" value="1"/>
</dbReference>
<feature type="transmembrane region" description="Helical" evidence="9">
    <location>
        <begin position="964"/>
        <end position="983"/>
    </location>
</feature>
<keyword evidence="4" id="KW-1003">Cell membrane</keyword>
<evidence type="ECO:0000256" key="7">
    <source>
        <dbReference type="ARBA" id="ARBA00023136"/>
    </source>
</evidence>
<dbReference type="InterPro" id="IPR004763">
    <property type="entry name" value="CusA-like"/>
</dbReference>
<dbReference type="PRINTS" id="PR00702">
    <property type="entry name" value="ACRIFLAVINRP"/>
</dbReference>
<evidence type="ECO:0000256" key="4">
    <source>
        <dbReference type="ARBA" id="ARBA00022475"/>
    </source>
</evidence>
<dbReference type="GO" id="GO:0005886">
    <property type="term" value="C:plasma membrane"/>
    <property type="evidence" value="ECO:0007669"/>
    <property type="project" value="UniProtKB-SubCell"/>
</dbReference>
<organism evidence="10 11">
    <name type="scientific">Candidatus Cryptobacteroides intestinavium</name>
    <dbReference type="NCBI Taxonomy" id="2840766"/>
    <lineage>
        <taxon>Bacteria</taxon>
        <taxon>Pseudomonadati</taxon>
        <taxon>Bacteroidota</taxon>
        <taxon>Bacteroidia</taxon>
        <taxon>Bacteroidales</taxon>
        <taxon>Candidatus Cryptobacteroides</taxon>
    </lineage>
</organism>
<reference evidence="10" key="1">
    <citation type="submission" date="2020-10" db="EMBL/GenBank/DDBJ databases">
        <authorList>
            <person name="Gilroy R."/>
        </authorList>
    </citation>
    <scope>NUCLEOTIDE SEQUENCE</scope>
    <source>
        <strain evidence="10">B1-20833</strain>
    </source>
</reference>
<gene>
    <name evidence="10" type="ORF">IAC06_05075</name>
</gene>
<evidence type="ECO:0000256" key="8">
    <source>
        <dbReference type="SAM" id="MobiDB-lite"/>
    </source>
</evidence>
<evidence type="ECO:0000256" key="1">
    <source>
        <dbReference type="ARBA" id="ARBA00004651"/>
    </source>
</evidence>
<evidence type="ECO:0000313" key="11">
    <source>
        <dbReference type="Proteomes" id="UP000823661"/>
    </source>
</evidence>
<dbReference type="Gene3D" id="3.30.70.1440">
    <property type="entry name" value="Multidrug efflux transporter AcrB pore domain"/>
    <property type="match status" value="1"/>
</dbReference>
<dbReference type="InterPro" id="IPR001036">
    <property type="entry name" value="Acrflvin-R"/>
</dbReference>
<evidence type="ECO:0000256" key="9">
    <source>
        <dbReference type="SAM" id="Phobius"/>
    </source>
</evidence>
<dbReference type="PANTHER" id="PTHR32063:SF4">
    <property type="entry name" value="SLR6043 PROTEIN"/>
    <property type="match status" value="1"/>
</dbReference>
<feature type="region of interest" description="Disordered" evidence="8">
    <location>
        <begin position="1032"/>
        <end position="1060"/>
    </location>
</feature>
<dbReference type="Gene3D" id="1.20.1640.10">
    <property type="entry name" value="Multidrug efflux transporter AcrB transmembrane domain"/>
    <property type="match status" value="2"/>
</dbReference>
<dbReference type="SUPFAM" id="SSF82866">
    <property type="entry name" value="Multidrug efflux transporter AcrB transmembrane domain"/>
    <property type="match status" value="2"/>
</dbReference>
<dbReference type="Gene3D" id="3.30.2090.10">
    <property type="entry name" value="Multidrug efflux transporter AcrB TolC docking domain, DN and DC subdomains"/>
    <property type="match status" value="2"/>
</dbReference>
<dbReference type="SUPFAM" id="SSF82693">
    <property type="entry name" value="Multidrug efflux transporter AcrB pore domain, PN1, PN2, PC1 and PC2 subdomains"/>
    <property type="match status" value="3"/>
</dbReference>
<feature type="transmembrane region" description="Helical" evidence="9">
    <location>
        <begin position="472"/>
        <end position="501"/>
    </location>
</feature>
<evidence type="ECO:0000313" key="10">
    <source>
        <dbReference type="EMBL" id="MBO8452238.1"/>
    </source>
</evidence>
<dbReference type="Gene3D" id="3.30.70.1430">
    <property type="entry name" value="Multidrug efflux transporter AcrB pore domain"/>
    <property type="match status" value="2"/>
</dbReference>
<accession>A0A9D9HII1</accession>
<dbReference type="InterPro" id="IPR027463">
    <property type="entry name" value="AcrB_DN_DC_subdom"/>
</dbReference>
<keyword evidence="7 9" id="KW-0472">Membrane</keyword>
<dbReference type="GO" id="GO:0042910">
    <property type="term" value="F:xenobiotic transmembrane transporter activity"/>
    <property type="evidence" value="ECO:0007669"/>
    <property type="project" value="TreeGrafter"/>
</dbReference>
<evidence type="ECO:0000256" key="3">
    <source>
        <dbReference type="ARBA" id="ARBA00022448"/>
    </source>
</evidence>
<comment type="subcellular location">
    <subcellularLocation>
        <location evidence="1">Cell membrane</location>
        <topology evidence="1">Multi-pass membrane protein</topology>
    </subcellularLocation>
</comment>
<sequence length="1060" mass="115817">MLDRIIRFSLENRLLILVAAVLLLVAGLHRTFNAEVDVFPDLNAPTVVVMTEANGMAAEEVEQLVTFPIETAVNGATGVRRVRSSSTTGFSVVWVEFDWGTDIYLDRQIVSEKLATVTESLPDNVGNPVLGPQSSILGEVLIVGLTSDSTSMLDLRTLADWTIRPRLLSTGGVAQVAVLGGDIKEYQVLLHPRKMKHYGVTLAEVMDVTRNMNGNVNGGVIYEYGNEYIVRGVVSTDDVEKMSRAVIKTVDGAPVTLGDVADVQVGASQPKLGLASEKGKPAVLLTVTKQPDTGTIELTAKLEAALEDLEKNLPADVNVSTDIFRQSRFIESSIDNVKNSLLEGALFVVIVLFLFLANVRTTVISLVTLPLSLLISVLVLHYMGMTLNTMSLGGMAIAIGSLVDDAIVDVENVWKHLRENRMLPPSDRRPVLEVVYNASREVRMPILNSTLIIIVSFIPLFFLSGMEGRMLIPLGVAFIVALFASTVVALTLTPVLCSYLLGGKKDAAVPKEAFLAVWLKKHYRVALEWALRHKAAVVGTTLTLFCVALGLFFTLGHSFLPSFNEGSFTINVSSLPGISLEESDRIGRQAEELLLSIPEIQTVARKTGRAELDEHALGVNVSEIEAPFELKDRSHEELLAEVRQKLSTIVGANIEIGQPISHRIDAMLSGTQASIAVKLFGDDLNEMFSIGNRIKDVISDVEGIADLNVEQQIERPELKIVPRREMLARYGIPLSAFNEFVSVNMSGEVVSYVYEQGKTFDLVVRADEDSRGTMEHIRNLMIDDADGNKIPLSYVADVVSATGPNTINRENVKRKIVISANTAGRDLRSVVNDIQDRVDEHIVLPEGYHIEYGGQFESEQAASRTLLLTSLMSIVVIFLLLYMEFKSTVQSGVVLLNLPLALIGGVFALLLTTGEVSIPAIIGFISLFGIATRNGMLLINRYNHLRYEGVSVHESIIHGSLDRLNPILMTALSSALALIPLALRGDLPGNEIQSPMAKVILGGLLTSTFLNALIVPIFYELLHRKEDQCHLEHPGCHPEDSGCHPERSEGSETRKIEPIK</sequence>
<dbReference type="PANTHER" id="PTHR32063">
    <property type="match status" value="1"/>
</dbReference>
<name>A0A9D9HII1_9BACT</name>
<evidence type="ECO:0000256" key="5">
    <source>
        <dbReference type="ARBA" id="ARBA00022692"/>
    </source>
</evidence>
<comment type="similarity">
    <text evidence="2">Belongs to the resistance-nodulation-cell division (RND) (TC 2.A.6) family.</text>
</comment>
<feature type="transmembrane region" description="Helical" evidence="9">
    <location>
        <begin position="446"/>
        <end position="466"/>
    </location>
</feature>
<evidence type="ECO:0000256" key="2">
    <source>
        <dbReference type="ARBA" id="ARBA00010942"/>
    </source>
</evidence>
<dbReference type="EMBL" id="JADIMI010000050">
    <property type="protein sequence ID" value="MBO8452238.1"/>
    <property type="molecule type" value="Genomic_DNA"/>
</dbReference>
<dbReference type="Proteomes" id="UP000823661">
    <property type="component" value="Unassembled WGS sequence"/>
</dbReference>
<dbReference type="Gene3D" id="3.30.70.1320">
    <property type="entry name" value="Multidrug efflux transporter AcrB pore domain like"/>
    <property type="match status" value="1"/>
</dbReference>
<dbReference type="GO" id="GO:0008324">
    <property type="term" value="F:monoatomic cation transmembrane transporter activity"/>
    <property type="evidence" value="ECO:0007669"/>
    <property type="project" value="InterPro"/>
</dbReference>
<reference evidence="10" key="2">
    <citation type="journal article" date="2021" name="PeerJ">
        <title>Extensive microbial diversity within the chicken gut microbiome revealed by metagenomics and culture.</title>
        <authorList>
            <person name="Gilroy R."/>
            <person name="Ravi A."/>
            <person name="Getino M."/>
            <person name="Pursley I."/>
            <person name="Horton D.L."/>
            <person name="Alikhan N.F."/>
            <person name="Baker D."/>
            <person name="Gharbi K."/>
            <person name="Hall N."/>
            <person name="Watson M."/>
            <person name="Adriaenssens E.M."/>
            <person name="Foster-Nyarko E."/>
            <person name="Jarju S."/>
            <person name="Secka A."/>
            <person name="Antonio M."/>
            <person name="Oren A."/>
            <person name="Chaudhuri R.R."/>
            <person name="La Ragione R."/>
            <person name="Hildebrand F."/>
            <person name="Pallen M.J."/>
        </authorList>
    </citation>
    <scope>NUCLEOTIDE SEQUENCE</scope>
    <source>
        <strain evidence="10">B1-20833</strain>
    </source>
</reference>
<protein>
    <submittedName>
        <fullName evidence="10">Efflux RND transporter permease subunit</fullName>
    </submittedName>
</protein>